<dbReference type="AlphaFoldDB" id="A0A538T9B6"/>
<name>A0A538T9B6_UNCEI</name>
<dbReference type="EMBL" id="VBOW01000016">
    <property type="protein sequence ID" value="TMQ60219.1"/>
    <property type="molecule type" value="Genomic_DNA"/>
</dbReference>
<keyword evidence="2" id="KW-1133">Transmembrane helix</keyword>
<keyword evidence="2" id="KW-0472">Membrane</keyword>
<accession>A0A538T9B6</accession>
<evidence type="ECO:0000313" key="3">
    <source>
        <dbReference type="EMBL" id="TMQ60219.1"/>
    </source>
</evidence>
<feature type="region of interest" description="Disordered" evidence="1">
    <location>
        <begin position="73"/>
        <end position="106"/>
    </location>
</feature>
<sequence length="106" mass="11647">MEVYPNINEDGRDATNIAPFVLGVVVGAGIALLLAPALGRDTRRRVGSTVRRWSDGARQAVKRTRDSLNELKKDARSAIDTGREEYLRSRMTQEDQGARTSHSPGP</sequence>
<dbReference type="InterPro" id="IPR024623">
    <property type="entry name" value="YtxH"/>
</dbReference>
<comment type="caution">
    <text evidence="3">The sequence shown here is derived from an EMBL/GenBank/DDBJ whole genome shotgun (WGS) entry which is preliminary data.</text>
</comment>
<proteinExistence type="predicted"/>
<evidence type="ECO:0000256" key="1">
    <source>
        <dbReference type="SAM" id="MobiDB-lite"/>
    </source>
</evidence>
<gene>
    <name evidence="3" type="ORF">E6K76_02515</name>
</gene>
<feature type="transmembrane region" description="Helical" evidence="2">
    <location>
        <begin position="20"/>
        <end position="38"/>
    </location>
</feature>
<evidence type="ECO:0000313" key="4">
    <source>
        <dbReference type="Proteomes" id="UP000316852"/>
    </source>
</evidence>
<feature type="compositionally biased region" description="Basic and acidic residues" evidence="1">
    <location>
        <begin position="73"/>
        <end position="97"/>
    </location>
</feature>
<dbReference type="Pfam" id="PF12732">
    <property type="entry name" value="YtxH"/>
    <property type="match status" value="1"/>
</dbReference>
<evidence type="ECO:0000256" key="2">
    <source>
        <dbReference type="SAM" id="Phobius"/>
    </source>
</evidence>
<keyword evidence="2" id="KW-0812">Transmembrane</keyword>
<reference evidence="3 4" key="1">
    <citation type="journal article" date="2019" name="Nat. Microbiol.">
        <title>Mediterranean grassland soil C-N compound turnover is dependent on rainfall and depth, and is mediated by genomically divergent microorganisms.</title>
        <authorList>
            <person name="Diamond S."/>
            <person name="Andeer P.F."/>
            <person name="Li Z."/>
            <person name="Crits-Christoph A."/>
            <person name="Burstein D."/>
            <person name="Anantharaman K."/>
            <person name="Lane K.R."/>
            <person name="Thomas B.C."/>
            <person name="Pan C."/>
            <person name="Northen T.R."/>
            <person name="Banfield J.F."/>
        </authorList>
    </citation>
    <scope>NUCLEOTIDE SEQUENCE [LARGE SCALE GENOMIC DNA]</scope>
    <source>
        <strain evidence="3">WS_6</strain>
    </source>
</reference>
<organism evidence="3 4">
    <name type="scientific">Eiseniibacteriota bacterium</name>
    <dbReference type="NCBI Taxonomy" id="2212470"/>
    <lineage>
        <taxon>Bacteria</taxon>
        <taxon>Candidatus Eiseniibacteriota</taxon>
    </lineage>
</organism>
<protein>
    <submittedName>
        <fullName evidence="3">YtxH domain-containing protein</fullName>
    </submittedName>
</protein>
<dbReference type="Proteomes" id="UP000316852">
    <property type="component" value="Unassembled WGS sequence"/>
</dbReference>